<gene>
    <name evidence="1" type="ORF">OFUS_LOCUS8300</name>
</gene>
<dbReference type="Proteomes" id="UP000749559">
    <property type="component" value="Unassembled WGS sequence"/>
</dbReference>
<dbReference type="AlphaFoldDB" id="A0A8J1YD76"/>
<reference evidence="1" key="1">
    <citation type="submission" date="2022-03" db="EMBL/GenBank/DDBJ databases">
        <authorList>
            <person name="Martin C."/>
        </authorList>
    </citation>
    <scope>NUCLEOTIDE SEQUENCE</scope>
</reference>
<comment type="caution">
    <text evidence="1">The sequence shown here is derived from an EMBL/GenBank/DDBJ whole genome shotgun (WGS) entry which is preliminary data.</text>
</comment>
<keyword evidence="2" id="KW-1185">Reference proteome</keyword>
<evidence type="ECO:0000313" key="2">
    <source>
        <dbReference type="Proteomes" id="UP000749559"/>
    </source>
</evidence>
<name>A0A8J1YD76_OWEFU</name>
<proteinExistence type="predicted"/>
<accession>A0A8J1YD76</accession>
<evidence type="ECO:0000313" key="1">
    <source>
        <dbReference type="EMBL" id="CAH1781773.1"/>
    </source>
</evidence>
<dbReference type="PROSITE" id="PS51257">
    <property type="entry name" value="PROKAR_LIPOPROTEIN"/>
    <property type="match status" value="1"/>
</dbReference>
<protein>
    <submittedName>
        <fullName evidence="1">Uncharacterized protein</fullName>
    </submittedName>
</protein>
<sequence>MRTMGTVMTALIVLFACIITTDAQSNKIKEALKRLLKKSPVGTQILKTMIKRLEELNGRIDVENMLQQAEDHFYETACHLAINVKCKPKNPMCDELSDVHANCCFLIEPFNMTQASDAAAFCISDCVETNKKTALAAMKECNSSSVHGLFVDGQIKVEHICDDEKKMQTSKRKSKKFDQSEEEVDFKCVSKYNRKPSKNGCCSLKVGDPMEIVCTRKCQTQL</sequence>
<organism evidence="1 2">
    <name type="scientific">Owenia fusiformis</name>
    <name type="common">Polychaete worm</name>
    <dbReference type="NCBI Taxonomy" id="6347"/>
    <lineage>
        <taxon>Eukaryota</taxon>
        <taxon>Metazoa</taxon>
        <taxon>Spiralia</taxon>
        <taxon>Lophotrochozoa</taxon>
        <taxon>Annelida</taxon>
        <taxon>Polychaeta</taxon>
        <taxon>Sedentaria</taxon>
        <taxon>Canalipalpata</taxon>
        <taxon>Sabellida</taxon>
        <taxon>Oweniida</taxon>
        <taxon>Oweniidae</taxon>
        <taxon>Owenia</taxon>
    </lineage>
</organism>
<dbReference type="EMBL" id="CAIIXF020000004">
    <property type="protein sequence ID" value="CAH1781773.1"/>
    <property type="molecule type" value="Genomic_DNA"/>
</dbReference>